<sequence length="85" mass="9345">MFSPLSWTEYVVQTRLLSHLVSFLFVWAAGASLLGSGAPRLPSIIYLQSRTEEACMAQSSMACPLIMKSTCPGLRPANLQTKRAR</sequence>
<feature type="transmembrane region" description="Helical" evidence="1">
    <location>
        <begin position="20"/>
        <end position="41"/>
    </location>
</feature>
<evidence type="ECO:0000256" key="1">
    <source>
        <dbReference type="SAM" id="Phobius"/>
    </source>
</evidence>
<gene>
    <name evidence="2" type="ORF">E6O75_ATG01275</name>
</gene>
<dbReference type="Proteomes" id="UP000298493">
    <property type="component" value="Unassembled WGS sequence"/>
</dbReference>
<keyword evidence="1" id="KW-1133">Transmembrane helix</keyword>
<organism evidence="2 3">
    <name type="scientific">Venturia nashicola</name>
    <dbReference type="NCBI Taxonomy" id="86259"/>
    <lineage>
        <taxon>Eukaryota</taxon>
        <taxon>Fungi</taxon>
        <taxon>Dikarya</taxon>
        <taxon>Ascomycota</taxon>
        <taxon>Pezizomycotina</taxon>
        <taxon>Dothideomycetes</taxon>
        <taxon>Pleosporomycetidae</taxon>
        <taxon>Venturiales</taxon>
        <taxon>Venturiaceae</taxon>
        <taxon>Venturia</taxon>
    </lineage>
</organism>
<keyword evidence="1" id="KW-0472">Membrane</keyword>
<protein>
    <submittedName>
        <fullName evidence="2">Uncharacterized protein</fullName>
    </submittedName>
</protein>
<evidence type="ECO:0000313" key="3">
    <source>
        <dbReference type="Proteomes" id="UP000298493"/>
    </source>
</evidence>
<keyword evidence="3" id="KW-1185">Reference proteome</keyword>
<keyword evidence="1" id="KW-0812">Transmembrane</keyword>
<dbReference type="AlphaFoldDB" id="A0A4Z1PBN5"/>
<reference evidence="2 3" key="1">
    <citation type="submission" date="2019-04" db="EMBL/GenBank/DDBJ databases">
        <title>High contiguity whole genome sequence and gene annotation resource for two Venturia nashicola isolates.</title>
        <authorList>
            <person name="Prokchorchik M."/>
            <person name="Won K."/>
            <person name="Lee Y."/>
            <person name="Choi E.D."/>
            <person name="Segonzac C."/>
            <person name="Sohn K.H."/>
        </authorList>
    </citation>
    <scope>NUCLEOTIDE SEQUENCE [LARGE SCALE GENOMIC DNA]</scope>
    <source>
        <strain evidence="2 3">PRI2</strain>
    </source>
</reference>
<accession>A0A4Z1PBN5</accession>
<name>A0A4Z1PBN5_9PEZI</name>
<dbReference type="EMBL" id="SNSC02000002">
    <property type="protein sequence ID" value="TID26782.1"/>
    <property type="molecule type" value="Genomic_DNA"/>
</dbReference>
<proteinExistence type="predicted"/>
<comment type="caution">
    <text evidence="2">The sequence shown here is derived from an EMBL/GenBank/DDBJ whole genome shotgun (WGS) entry which is preliminary data.</text>
</comment>
<evidence type="ECO:0000313" key="2">
    <source>
        <dbReference type="EMBL" id="TID26782.1"/>
    </source>
</evidence>